<gene>
    <name evidence="4" type="ORF">MSAN_00933600</name>
</gene>
<comment type="caution">
    <text evidence="4">The sequence shown here is derived from an EMBL/GenBank/DDBJ whole genome shotgun (WGS) entry which is preliminary data.</text>
</comment>
<feature type="transmembrane region" description="Helical" evidence="2">
    <location>
        <begin position="98"/>
        <end position="117"/>
    </location>
</feature>
<keyword evidence="1" id="KW-0694">RNA-binding</keyword>
<dbReference type="Proteomes" id="UP000623467">
    <property type="component" value="Unassembled WGS sequence"/>
</dbReference>
<dbReference type="EMBL" id="JACAZH010000006">
    <property type="protein sequence ID" value="KAF7366754.1"/>
    <property type="molecule type" value="Genomic_DNA"/>
</dbReference>
<dbReference type="AlphaFoldDB" id="A0A8H6YXY7"/>
<evidence type="ECO:0000256" key="1">
    <source>
        <dbReference type="PROSITE-ProRule" id="PRU00266"/>
    </source>
</evidence>
<accession>A0A8H6YXY7</accession>
<name>A0A8H6YXY7_9AGAR</name>
<keyword evidence="2" id="KW-1133">Transmembrane helix</keyword>
<dbReference type="InterPro" id="IPR014720">
    <property type="entry name" value="dsRBD_dom"/>
</dbReference>
<keyword evidence="2" id="KW-0812">Transmembrane</keyword>
<feature type="transmembrane region" description="Helical" evidence="2">
    <location>
        <begin position="71"/>
        <end position="92"/>
    </location>
</feature>
<evidence type="ECO:0000256" key="2">
    <source>
        <dbReference type="SAM" id="Phobius"/>
    </source>
</evidence>
<feature type="domain" description="DRBM" evidence="3">
    <location>
        <begin position="245"/>
        <end position="297"/>
    </location>
</feature>
<proteinExistence type="predicted"/>
<sequence length="300" mass="32362">MSSQMAPEFLETVDLQAADHVPFTSAAVIEEGQTSYGGSSANYHDSASEDGLLHSAQLENGPMIKVTIWRLLNTIVVLGLGIYKAVAAYLGQQTTPTTLDWVIGVFWAVIGYWVSFLEDAQLGPRGRWFFTQDHSGVVLSILTVPRSIIAITNDDNGCDGSFGSDQTRSGCAPDFGTPIAPTSVAEFSGGSSQSAPSELRQIIAASPDIIEAAANLRRRKNDDDDDDGRNHTIWLNNVAQRFRWFVTSESSWTGPQDNPTWTVVAYVNNVEYGRGSGGSKGSARENASKEVLLTLGILQA</sequence>
<dbReference type="GO" id="GO:0003723">
    <property type="term" value="F:RNA binding"/>
    <property type="evidence" value="ECO:0007669"/>
    <property type="project" value="UniProtKB-UniRule"/>
</dbReference>
<evidence type="ECO:0000259" key="3">
    <source>
        <dbReference type="PROSITE" id="PS50137"/>
    </source>
</evidence>
<dbReference type="SUPFAM" id="SSF54768">
    <property type="entry name" value="dsRNA-binding domain-like"/>
    <property type="match status" value="1"/>
</dbReference>
<dbReference type="OrthoDB" id="3268450at2759"/>
<dbReference type="Gene3D" id="3.30.160.20">
    <property type="match status" value="1"/>
</dbReference>
<organism evidence="4 5">
    <name type="scientific">Mycena sanguinolenta</name>
    <dbReference type="NCBI Taxonomy" id="230812"/>
    <lineage>
        <taxon>Eukaryota</taxon>
        <taxon>Fungi</taxon>
        <taxon>Dikarya</taxon>
        <taxon>Basidiomycota</taxon>
        <taxon>Agaricomycotina</taxon>
        <taxon>Agaricomycetes</taxon>
        <taxon>Agaricomycetidae</taxon>
        <taxon>Agaricales</taxon>
        <taxon>Marasmiineae</taxon>
        <taxon>Mycenaceae</taxon>
        <taxon>Mycena</taxon>
    </lineage>
</organism>
<keyword evidence="2" id="KW-0472">Membrane</keyword>
<evidence type="ECO:0000313" key="5">
    <source>
        <dbReference type="Proteomes" id="UP000623467"/>
    </source>
</evidence>
<dbReference type="Pfam" id="PF00035">
    <property type="entry name" value="dsrm"/>
    <property type="match status" value="1"/>
</dbReference>
<evidence type="ECO:0000313" key="4">
    <source>
        <dbReference type="EMBL" id="KAF7366754.1"/>
    </source>
</evidence>
<keyword evidence="5" id="KW-1185">Reference proteome</keyword>
<reference evidence="4" key="1">
    <citation type="submission" date="2020-05" db="EMBL/GenBank/DDBJ databases">
        <title>Mycena genomes resolve the evolution of fungal bioluminescence.</title>
        <authorList>
            <person name="Tsai I.J."/>
        </authorList>
    </citation>
    <scope>NUCLEOTIDE SEQUENCE</scope>
    <source>
        <strain evidence="4">160909Yilan</strain>
    </source>
</reference>
<protein>
    <recommendedName>
        <fullName evidence="3">DRBM domain-containing protein</fullName>
    </recommendedName>
</protein>
<dbReference type="PROSITE" id="PS50137">
    <property type="entry name" value="DS_RBD"/>
    <property type="match status" value="1"/>
</dbReference>